<feature type="domain" description="PUM-HD" evidence="3">
    <location>
        <begin position="101"/>
        <end position="439"/>
    </location>
</feature>
<dbReference type="PROSITE" id="PS50303">
    <property type="entry name" value="PUM_HD"/>
    <property type="match status" value="1"/>
</dbReference>
<dbReference type="AlphaFoldDB" id="A0AAU9J924"/>
<dbReference type="InterPro" id="IPR033712">
    <property type="entry name" value="Pumilio_RNA-bd"/>
</dbReference>
<proteinExistence type="predicted"/>
<dbReference type="InterPro" id="IPR011989">
    <property type="entry name" value="ARM-like"/>
</dbReference>
<evidence type="ECO:0000256" key="2">
    <source>
        <dbReference type="PROSITE-ProRule" id="PRU00317"/>
    </source>
</evidence>
<evidence type="ECO:0000259" key="3">
    <source>
        <dbReference type="PROSITE" id="PS50303"/>
    </source>
</evidence>
<dbReference type="SMART" id="SM00025">
    <property type="entry name" value="Pumilio"/>
    <property type="match status" value="8"/>
</dbReference>
<dbReference type="InterPro" id="IPR001313">
    <property type="entry name" value="Pumilio_RNA-bd_rpt"/>
</dbReference>
<dbReference type="GO" id="GO:0005737">
    <property type="term" value="C:cytoplasm"/>
    <property type="evidence" value="ECO:0007669"/>
    <property type="project" value="TreeGrafter"/>
</dbReference>
<protein>
    <recommendedName>
        <fullName evidence="3">PUM-HD domain-containing protein</fullName>
    </recommendedName>
</protein>
<dbReference type="PANTHER" id="PTHR12537">
    <property type="entry name" value="RNA BINDING PROTEIN PUMILIO-RELATED"/>
    <property type="match status" value="1"/>
</dbReference>
<keyword evidence="1" id="KW-0677">Repeat</keyword>
<feature type="repeat" description="Pumilio" evidence="2">
    <location>
        <begin position="268"/>
        <end position="303"/>
    </location>
</feature>
<feature type="repeat" description="Pumilio" evidence="2">
    <location>
        <begin position="124"/>
        <end position="159"/>
    </location>
</feature>
<reference evidence="4" key="1">
    <citation type="submission" date="2021-09" db="EMBL/GenBank/DDBJ databases">
        <authorList>
            <consortium name="AG Swart"/>
            <person name="Singh M."/>
            <person name="Singh A."/>
            <person name="Seah K."/>
            <person name="Emmerich C."/>
        </authorList>
    </citation>
    <scope>NUCLEOTIDE SEQUENCE</scope>
    <source>
        <strain evidence="4">ATCC30299</strain>
    </source>
</reference>
<dbReference type="EMBL" id="CAJZBQ010000029">
    <property type="protein sequence ID" value="CAG9321760.1"/>
    <property type="molecule type" value="Genomic_DNA"/>
</dbReference>
<dbReference type="InterPro" id="IPR033133">
    <property type="entry name" value="PUM-HD"/>
</dbReference>
<dbReference type="Pfam" id="PF00806">
    <property type="entry name" value="PUF"/>
    <property type="match status" value="8"/>
</dbReference>
<feature type="repeat" description="Pumilio" evidence="2">
    <location>
        <begin position="304"/>
        <end position="339"/>
    </location>
</feature>
<dbReference type="CDD" id="cd07920">
    <property type="entry name" value="Pumilio"/>
    <property type="match status" value="1"/>
</dbReference>
<dbReference type="PANTHER" id="PTHR12537:SF12">
    <property type="entry name" value="MATERNAL PROTEIN PUMILIO"/>
    <property type="match status" value="1"/>
</dbReference>
<keyword evidence="5" id="KW-1185">Reference proteome</keyword>
<dbReference type="SUPFAM" id="SSF48371">
    <property type="entry name" value="ARM repeat"/>
    <property type="match status" value="1"/>
</dbReference>
<dbReference type="GO" id="GO:0003729">
    <property type="term" value="F:mRNA binding"/>
    <property type="evidence" value="ECO:0007669"/>
    <property type="project" value="TreeGrafter"/>
</dbReference>
<gene>
    <name evidence="4" type="ORF">BSTOLATCC_MIC29671</name>
</gene>
<dbReference type="InterPro" id="IPR016024">
    <property type="entry name" value="ARM-type_fold"/>
</dbReference>
<evidence type="ECO:0000313" key="4">
    <source>
        <dbReference type="EMBL" id="CAG9321760.1"/>
    </source>
</evidence>
<feature type="repeat" description="Pumilio" evidence="2">
    <location>
        <begin position="340"/>
        <end position="375"/>
    </location>
</feature>
<evidence type="ECO:0000313" key="5">
    <source>
        <dbReference type="Proteomes" id="UP001162131"/>
    </source>
</evidence>
<dbReference type="Proteomes" id="UP001162131">
    <property type="component" value="Unassembled WGS sequence"/>
</dbReference>
<feature type="repeat" description="Pumilio" evidence="2">
    <location>
        <begin position="195"/>
        <end position="231"/>
    </location>
</feature>
<dbReference type="Gene3D" id="1.25.10.10">
    <property type="entry name" value="Leucine-rich Repeat Variant"/>
    <property type="match status" value="1"/>
</dbReference>
<organism evidence="4 5">
    <name type="scientific">Blepharisma stoltei</name>
    <dbReference type="NCBI Taxonomy" id="1481888"/>
    <lineage>
        <taxon>Eukaryota</taxon>
        <taxon>Sar</taxon>
        <taxon>Alveolata</taxon>
        <taxon>Ciliophora</taxon>
        <taxon>Postciliodesmatophora</taxon>
        <taxon>Heterotrichea</taxon>
        <taxon>Heterotrichida</taxon>
        <taxon>Blepharismidae</taxon>
        <taxon>Blepharisma</taxon>
    </lineage>
</organism>
<sequence>MNEIKLIGNILAEDNDSDEEQFKRFTTTKRHVLLNKDELEQLIERPTSAPSVYLPFPQVFWPEKEPQYSIQKVTNDLAGLTVKEDIGKSIQSSYGPSLNLAAAEFVPGGFQAIPSPPKRSELAEIRGRVAEMAREQAGSRYLQQKMETAIPEDKQMIFEEVFRAGFGLLVDVFGNYVVQKVLEFGNLEQRRAIANLMSGRVIELSTHMYGCRVIQKALEVVEVDQKRYLAHELRGHVEKCVEDQNANHVVQKCVETLPYPYMSFIVDDLRLNTIYWTEHPYGCRVIQRIIEFCPKEAIMDILNAIIRNAVDISKKNYGNYVIQHILDKEEASIKSQLIMAFSGRLYELSKHKFASNVIEKCLSAGNPEHIRAFSKELFAPEHVFELMTDKFANFVIQKTLEMARGELQAQLILKVTEHSAALKTFPYGRHVLTCLEKVKKGII</sequence>
<accession>A0AAU9J924</accession>
<feature type="repeat" description="Pumilio" evidence="2">
    <location>
        <begin position="376"/>
        <end position="414"/>
    </location>
</feature>
<feature type="repeat" description="Pumilio" evidence="2">
    <location>
        <begin position="232"/>
        <end position="267"/>
    </location>
</feature>
<name>A0AAU9J924_9CILI</name>
<dbReference type="GO" id="GO:0010608">
    <property type="term" value="P:post-transcriptional regulation of gene expression"/>
    <property type="evidence" value="ECO:0007669"/>
    <property type="project" value="TreeGrafter"/>
</dbReference>
<dbReference type="PROSITE" id="PS50302">
    <property type="entry name" value="PUM"/>
    <property type="match status" value="7"/>
</dbReference>
<comment type="caution">
    <text evidence="4">The sequence shown here is derived from an EMBL/GenBank/DDBJ whole genome shotgun (WGS) entry which is preliminary data.</text>
</comment>
<evidence type="ECO:0000256" key="1">
    <source>
        <dbReference type="ARBA" id="ARBA00022737"/>
    </source>
</evidence>